<dbReference type="Proteomes" id="UP001152798">
    <property type="component" value="Chromosome 6"/>
</dbReference>
<evidence type="ECO:0000313" key="2">
    <source>
        <dbReference type="Proteomes" id="UP001152798"/>
    </source>
</evidence>
<evidence type="ECO:0000313" key="1">
    <source>
        <dbReference type="EMBL" id="CAH1406379.1"/>
    </source>
</evidence>
<gene>
    <name evidence="1" type="ORF">NEZAVI_LOCUS14332</name>
</gene>
<accession>A0A9P0HQG0</accession>
<keyword evidence="2" id="KW-1185">Reference proteome</keyword>
<organism evidence="1 2">
    <name type="scientific">Nezara viridula</name>
    <name type="common">Southern green stink bug</name>
    <name type="synonym">Cimex viridulus</name>
    <dbReference type="NCBI Taxonomy" id="85310"/>
    <lineage>
        <taxon>Eukaryota</taxon>
        <taxon>Metazoa</taxon>
        <taxon>Ecdysozoa</taxon>
        <taxon>Arthropoda</taxon>
        <taxon>Hexapoda</taxon>
        <taxon>Insecta</taxon>
        <taxon>Pterygota</taxon>
        <taxon>Neoptera</taxon>
        <taxon>Paraneoptera</taxon>
        <taxon>Hemiptera</taxon>
        <taxon>Heteroptera</taxon>
        <taxon>Panheteroptera</taxon>
        <taxon>Pentatomomorpha</taxon>
        <taxon>Pentatomoidea</taxon>
        <taxon>Pentatomidae</taxon>
        <taxon>Pentatominae</taxon>
        <taxon>Nezara</taxon>
    </lineage>
</organism>
<name>A0A9P0HQG0_NEZVI</name>
<protein>
    <submittedName>
        <fullName evidence="1">Uncharacterized protein</fullName>
    </submittedName>
</protein>
<dbReference type="EMBL" id="OV725082">
    <property type="protein sequence ID" value="CAH1406379.1"/>
    <property type="molecule type" value="Genomic_DNA"/>
</dbReference>
<sequence>MILCLLEDSAPAHKTRSSSGCKRTFQSSSLRRIDPQEALISTH</sequence>
<proteinExistence type="predicted"/>
<dbReference type="AlphaFoldDB" id="A0A9P0HQG0"/>
<reference evidence="1" key="1">
    <citation type="submission" date="2022-01" db="EMBL/GenBank/DDBJ databases">
        <authorList>
            <person name="King R."/>
        </authorList>
    </citation>
    <scope>NUCLEOTIDE SEQUENCE</scope>
</reference>